<dbReference type="EMBL" id="BJXR01000028">
    <property type="protein sequence ID" value="GEN08528.1"/>
    <property type="molecule type" value="Genomic_DNA"/>
</dbReference>
<dbReference type="PANTHER" id="PTHR30154">
    <property type="entry name" value="LEUCINE-RESPONSIVE REGULATORY PROTEIN"/>
    <property type="match status" value="1"/>
</dbReference>
<keyword evidence="2" id="KW-0238">DNA-binding</keyword>
<dbReference type="AlphaFoldDB" id="A0A511T5B5"/>
<dbReference type="CDD" id="cd00090">
    <property type="entry name" value="HTH_ARSR"/>
    <property type="match status" value="1"/>
</dbReference>
<dbReference type="InterPro" id="IPR019888">
    <property type="entry name" value="Tscrpt_reg_AsnC-like"/>
</dbReference>
<dbReference type="Pfam" id="PF13412">
    <property type="entry name" value="HTH_24"/>
    <property type="match status" value="1"/>
</dbReference>
<gene>
    <name evidence="5" type="ORF">MFU01_35650</name>
</gene>
<dbReference type="Proteomes" id="UP000321514">
    <property type="component" value="Unassembled WGS sequence"/>
</dbReference>
<reference evidence="5 6" key="1">
    <citation type="submission" date="2019-07" db="EMBL/GenBank/DDBJ databases">
        <title>Whole genome shotgun sequence of Myxococcus fulvus NBRC 100333.</title>
        <authorList>
            <person name="Hosoyama A."/>
            <person name="Uohara A."/>
            <person name="Ohji S."/>
            <person name="Ichikawa N."/>
        </authorList>
    </citation>
    <scope>NUCLEOTIDE SEQUENCE [LARGE SCALE GENOMIC DNA]</scope>
    <source>
        <strain evidence="5 6">NBRC 100333</strain>
    </source>
</reference>
<dbReference type="Gene3D" id="1.10.10.10">
    <property type="entry name" value="Winged helix-like DNA-binding domain superfamily/Winged helix DNA-binding domain"/>
    <property type="match status" value="1"/>
</dbReference>
<keyword evidence="3" id="KW-0804">Transcription</keyword>
<organism evidence="5 6">
    <name type="scientific">Myxococcus fulvus</name>
    <dbReference type="NCBI Taxonomy" id="33"/>
    <lineage>
        <taxon>Bacteria</taxon>
        <taxon>Pseudomonadati</taxon>
        <taxon>Myxococcota</taxon>
        <taxon>Myxococcia</taxon>
        <taxon>Myxococcales</taxon>
        <taxon>Cystobacterineae</taxon>
        <taxon>Myxococcaceae</taxon>
        <taxon>Myxococcus</taxon>
    </lineage>
</organism>
<dbReference type="GO" id="GO:0043565">
    <property type="term" value="F:sequence-specific DNA binding"/>
    <property type="evidence" value="ECO:0007669"/>
    <property type="project" value="InterPro"/>
</dbReference>
<evidence type="ECO:0000256" key="2">
    <source>
        <dbReference type="ARBA" id="ARBA00023125"/>
    </source>
</evidence>
<dbReference type="InterPro" id="IPR000485">
    <property type="entry name" value="AsnC-type_HTH_dom"/>
</dbReference>
<dbReference type="SUPFAM" id="SSF46785">
    <property type="entry name" value="Winged helix' DNA-binding domain"/>
    <property type="match status" value="1"/>
</dbReference>
<evidence type="ECO:0000256" key="1">
    <source>
        <dbReference type="ARBA" id="ARBA00023015"/>
    </source>
</evidence>
<dbReference type="PROSITE" id="PS50956">
    <property type="entry name" value="HTH_ASNC_2"/>
    <property type="match status" value="1"/>
</dbReference>
<dbReference type="InterPro" id="IPR011008">
    <property type="entry name" value="Dimeric_a/b-barrel"/>
</dbReference>
<proteinExistence type="predicted"/>
<dbReference type="Gene3D" id="3.30.70.920">
    <property type="match status" value="1"/>
</dbReference>
<evidence type="ECO:0000259" key="4">
    <source>
        <dbReference type="PROSITE" id="PS50956"/>
    </source>
</evidence>
<dbReference type="GO" id="GO:0043200">
    <property type="term" value="P:response to amino acid"/>
    <property type="evidence" value="ECO:0007669"/>
    <property type="project" value="TreeGrafter"/>
</dbReference>
<sequence length="176" mass="19414">MSSIHRMEFDQETSMPQLDRIDRAILTALQNNARLSNKELAAQVGLAPSSCLTRVRKLEEEGVIKSYQADLDANSLGLGLQALIAVQLRLHVGEAFGNIGDHLRSLPETVAVYCLGGTTDFLVHVVCRDTDHLRRLTILSFTSRPEVSRIETSLVFSYTRLGLPVDHAHGDGIPPR</sequence>
<dbReference type="InterPro" id="IPR036388">
    <property type="entry name" value="WH-like_DNA-bd_sf"/>
</dbReference>
<evidence type="ECO:0000256" key="3">
    <source>
        <dbReference type="ARBA" id="ARBA00023163"/>
    </source>
</evidence>
<dbReference type="GO" id="GO:0005829">
    <property type="term" value="C:cytosol"/>
    <property type="evidence" value="ECO:0007669"/>
    <property type="project" value="TreeGrafter"/>
</dbReference>
<keyword evidence="1" id="KW-0805">Transcription regulation</keyword>
<dbReference type="STRING" id="1334629.MFUL124B02_31100"/>
<dbReference type="SMART" id="SM00344">
    <property type="entry name" value="HTH_ASNC"/>
    <property type="match status" value="1"/>
</dbReference>
<dbReference type="InterPro" id="IPR019887">
    <property type="entry name" value="Tscrpt_reg_AsnC/Lrp_C"/>
</dbReference>
<evidence type="ECO:0000313" key="5">
    <source>
        <dbReference type="EMBL" id="GEN08528.1"/>
    </source>
</evidence>
<accession>A0A511T5B5</accession>
<dbReference type="Pfam" id="PF01037">
    <property type="entry name" value="AsnC_trans_reg"/>
    <property type="match status" value="1"/>
</dbReference>
<evidence type="ECO:0000313" key="6">
    <source>
        <dbReference type="Proteomes" id="UP000321514"/>
    </source>
</evidence>
<dbReference type="FunFam" id="1.10.10.10:FF:000186">
    <property type="entry name" value="AsnC family transcriptional regulator"/>
    <property type="match status" value="1"/>
</dbReference>
<dbReference type="PANTHER" id="PTHR30154:SF54">
    <property type="entry name" value="POSSIBLE TRANSCRIPTIONAL REGULATORY PROTEIN (PROBABLY LRP_ASNC-FAMILY)"/>
    <property type="match status" value="1"/>
</dbReference>
<dbReference type="GO" id="GO:0006355">
    <property type="term" value="P:regulation of DNA-templated transcription"/>
    <property type="evidence" value="ECO:0007669"/>
    <property type="project" value="UniProtKB-ARBA"/>
</dbReference>
<protein>
    <submittedName>
        <fullName evidence="5">AsnC family transcriptional regulator</fullName>
    </submittedName>
</protein>
<dbReference type="SUPFAM" id="SSF54909">
    <property type="entry name" value="Dimeric alpha+beta barrel"/>
    <property type="match status" value="1"/>
</dbReference>
<dbReference type="InterPro" id="IPR011991">
    <property type="entry name" value="ArsR-like_HTH"/>
</dbReference>
<comment type="caution">
    <text evidence="5">The sequence shown here is derived from an EMBL/GenBank/DDBJ whole genome shotgun (WGS) entry which is preliminary data.</text>
</comment>
<dbReference type="InterPro" id="IPR036390">
    <property type="entry name" value="WH_DNA-bd_sf"/>
</dbReference>
<dbReference type="PRINTS" id="PR00033">
    <property type="entry name" value="HTHASNC"/>
</dbReference>
<name>A0A511T5B5_MYXFU</name>
<feature type="domain" description="HTH asnC-type" evidence="4">
    <location>
        <begin position="18"/>
        <end position="79"/>
    </location>
</feature>